<dbReference type="RefSeq" id="WP_264320748.1">
    <property type="nucleotide sequence ID" value="NZ_JADEXN010000090.1"/>
</dbReference>
<evidence type="ECO:0000313" key="1">
    <source>
        <dbReference type="EMBL" id="MBE9040502.1"/>
    </source>
</evidence>
<organism evidence="1 2">
    <name type="scientific">Zarconia navalis LEGE 11467</name>
    <dbReference type="NCBI Taxonomy" id="1828826"/>
    <lineage>
        <taxon>Bacteria</taxon>
        <taxon>Bacillati</taxon>
        <taxon>Cyanobacteriota</taxon>
        <taxon>Cyanophyceae</taxon>
        <taxon>Oscillatoriophycideae</taxon>
        <taxon>Oscillatoriales</taxon>
        <taxon>Oscillatoriales incertae sedis</taxon>
        <taxon>Zarconia</taxon>
        <taxon>Zarconia navalis</taxon>
    </lineage>
</organism>
<dbReference type="AlphaFoldDB" id="A0A928VXE0"/>
<sequence length="49" mass="5751">MTAFSSTCRWDESVERSPLYLHFPRKQGQWGCTPARVVEGISWYNRETS</sequence>
<proteinExistence type="predicted"/>
<evidence type="ECO:0000313" key="2">
    <source>
        <dbReference type="Proteomes" id="UP000621799"/>
    </source>
</evidence>
<dbReference type="Proteomes" id="UP000621799">
    <property type="component" value="Unassembled WGS sequence"/>
</dbReference>
<gene>
    <name evidence="1" type="ORF">IQ235_06825</name>
</gene>
<comment type="caution">
    <text evidence="1">The sequence shown here is derived from an EMBL/GenBank/DDBJ whole genome shotgun (WGS) entry which is preliminary data.</text>
</comment>
<keyword evidence="2" id="KW-1185">Reference proteome</keyword>
<accession>A0A928VXE0</accession>
<reference evidence="1" key="1">
    <citation type="submission" date="2020-10" db="EMBL/GenBank/DDBJ databases">
        <authorList>
            <person name="Castelo-Branco R."/>
            <person name="Eusebio N."/>
            <person name="Adriana R."/>
            <person name="Vieira A."/>
            <person name="Brugerolle De Fraissinette N."/>
            <person name="Rezende De Castro R."/>
            <person name="Schneider M.P."/>
            <person name="Vasconcelos V."/>
            <person name="Leao P.N."/>
        </authorList>
    </citation>
    <scope>NUCLEOTIDE SEQUENCE</scope>
    <source>
        <strain evidence="1">LEGE 11467</strain>
    </source>
</reference>
<dbReference type="EMBL" id="JADEXN010000090">
    <property type="protein sequence ID" value="MBE9040502.1"/>
    <property type="molecule type" value="Genomic_DNA"/>
</dbReference>
<protein>
    <submittedName>
        <fullName evidence="1">Uncharacterized protein</fullName>
    </submittedName>
</protein>
<name>A0A928VXE0_9CYAN</name>